<dbReference type="RefSeq" id="WP_338606612.1">
    <property type="nucleotide sequence ID" value="NZ_AP028679.1"/>
</dbReference>
<dbReference type="KEGG" id="dmp:FAK_20050"/>
<accession>A0AAU9EI55</accession>
<dbReference type="CDD" id="cd11378">
    <property type="entry name" value="DUF296"/>
    <property type="match status" value="1"/>
</dbReference>
<sequence>MKYSEAKLGRVFLVTIEDGERLPDAVEKFALEQKLTHGVVFMLGALQNGELVAGPDDPKANPVTILTTLVERPNDAMVMGTIFPDEAGHPVVHLHGAMATGERVSMGCLRLGVHVWEVAEVVVMELAGLKAVRRFDPEVGFSRLVPDPEG</sequence>
<reference evidence="3" key="1">
    <citation type="journal article" date="2023" name="Arch. Microbiol.">
        <title>Desulfoferula mesophilus gen. nov. sp. nov., a mesophilic sulfate-reducing bacterium isolated from a brackish lake sediment.</title>
        <authorList>
            <person name="Watanabe T."/>
            <person name="Yabe T."/>
            <person name="Tsuji J.M."/>
            <person name="Fukui M."/>
        </authorList>
    </citation>
    <scope>NUCLEOTIDE SEQUENCE [LARGE SCALE GENOMIC DNA]</scope>
    <source>
        <strain evidence="3">12FAK</strain>
    </source>
</reference>
<feature type="domain" description="PPC" evidence="1">
    <location>
        <begin position="6"/>
        <end position="147"/>
    </location>
</feature>
<evidence type="ECO:0000313" key="3">
    <source>
        <dbReference type="Proteomes" id="UP001366166"/>
    </source>
</evidence>
<dbReference type="Proteomes" id="UP001366166">
    <property type="component" value="Chromosome"/>
</dbReference>
<evidence type="ECO:0000259" key="1">
    <source>
        <dbReference type="PROSITE" id="PS51742"/>
    </source>
</evidence>
<name>A0AAU9EI55_9BACT</name>
<proteinExistence type="predicted"/>
<dbReference type="AlphaFoldDB" id="A0AAU9EI55"/>
<dbReference type="Pfam" id="PF03479">
    <property type="entry name" value="PCC"/>
    <property type="match status" value="1"/>
</dbReference>
<evidence type="ECO:0000313" key="2">
    <source>
        <dbReference type="EMBL" id="BEQ14939.1"/>
    </source>
</evidence>
<gene>
    <name evidence="2" type="ORF">FAK_20050</name>
</gene>
<dbReference type="SUPFAM" id="SSF117856">
    <property type="entry name" value="AF0104/ALDC/Ptd012-like"/>
    <property type="match status" value="1"/>
</dbReference>
<keyword evidence="3" id="KW-1185">Reference proteome</keyword>
<organism evidence="2 3">
    <name type="scientific">Desulfoferula mesophila</name>
    <dbReference type="NCBI Taxonomy" id="3058419"/>
    <lineage>
        <taxon>Bacteria</taxon>
        <taxon>Pseudomonadati</taxon>
        <taxon>Thermodesulfobacteriota</taxon>
        <taxon>Desulfarculia</taxon>
        <taxon>Desulfarculales</taxon>
        <taxon>Desulfarculaceae</taxon>
        <taxon>Desulfoferula</taxon>
    </lineage>
</organism>
<dbReference type="InterPro" id="IPR005175">
    <property type="entry name" value="PPC_dom"/>
</dbReference>
<protein>
    <recommendedName>
        <fullName evidence="1">PPC domain-containing protein</fullName>
    </recommendedName>
</protein>
<dbReference type="PANTHER" id="PTHR34988:SF1">
    <property type="entry name" value="DNA-BINDING PROTEIN"/>
    <property type="match status" value="1"/>
</dbReference>
<dbReference type="PANTHER" id="PTHR34988">
    <property type="entry name" value="PROTEIN, PUTATIVE-RELATED"/>
    <property type="match status" value="1"/>
</dbReference>
<dbReference type="EMBL" id="AP028679">
    <property type="protein sequence ID" value="BEQ14939.1"/>
    <property type="molecule type" value="Genomic_DNA"/>
</dbReference>
<dbReference type="Gene3D" id="3.30.1330.80">
    <property type="entry name" value="Hypothetical protein, similar to alpha- acetolactate decarboxylase, domain 2"/>
    <property type="match status" value="1"/>
</dbReference>
<dbReference type="PROSITE" id="PS51742">
    <property type="entry name" value="PPC"/>
    <property type="match status" value="1"/>
</dbReference>